<organism evidence="1 2">
    <name type="scientific">Pseudobacteriovorax antillogorgiicola</name>
    <dbReference type="NCBI Taxonomy" id="1513793"/>
    <lineage>
        <taxon>Bacteria</taxon>
        <taxon>Pseudomonadati</taxon>
        <taxon>Bdellovibrionota</taxon>
        <taxon>Oligoflexia</taxon>
        <taxon>Oligoflexales</taxon>
        <taxon>Pseudobacteriovoracaceae</taxon>
        <taxon>Pseudobacteriovorax</taxon>
    </lineage>
</organism>
<dbReference type="AlphaFoldDB" id="A0A1Y6BGW2"/>
<reference evidence="2" key="1">
    <citation type="submission" date="2017-04" db="EMBL/GenBank/DDBJ databases">
        <authorList>
            <person name="Varghese N."/>
            <person name="Submissions S."/>
        </authorList>
    </citation>
    <scope>NUCLEOTIDE SEQUENCE [LARGE SCALE GENOMIC DNA]</scope>
    <source>
        <strain evidence="2">RKEM611</strain>
    </source>
</reference>
<sequence>MERLGTILALLFLSSCTIVDEVKKIIGMEVTVLKHNGRTKLIYDSYSDTTCSLSGPYIVSIRYDPGYPNRYSIQSKATADVIEKTKLYTKQSVSPRSKLTSEKVIKKNLVIKIGLRGEFSYSAIEVSQGTEYSILKDVVEQNCKKRATLF</sequence>
<evidence type="ECO:0000313" key="2">
    <source>
        <dbReference type="Proteomes" id="UP000192907"/>
    </source>
</evidence>
<keyword evidence="2" id="KW-1185">Reference proteome</keyword>
<dbReference type="EMBL" id="FWZT01000005">
    <property type="protein sequence ID" value="SMF10464.1"/>
    <property type="molecule type" value="Genomic_DNA"/>
</dbReference>
<accession>A0A1Y6BGW2</accession>
<evidence type="ECO:0000313" key="1">
    <source>
        <dbReference type="EMBL" id="SMF10464.1"/>
    </source>
</evidence>
<name>A0A1Y6BGW2_9BACT</name>
<dbReference type="Proteomes" id="UP000192907">
    <property type="component" value="Unassembled WGS sequence"/>
</dbReference>
<dbReference type="PROSITE" id="PS51257">
    <property type="entry name" value="PROKAR_LIPOPROTEIN"/>
    <property type="match status" value="1"/>
</dbReference>
<dbReference type="STRING" id="1513793.SAMN06296036_1053"/>
<gene>
    <name evidence="1" type="ORF">SAMN06296036_1053</name>
</gene>
<protein>
    <recommendedName>
        <fullName evidence="3">Lipoprotein</fullName>
    </recommendedName>
</protein>
<proteinExistence type="predicted"/>
<evidence type="ECO:0008006" key="3">
    <source>
        <dbReference type="Google" id="ProtNLM"/>
    </source>
</evidence>